<evidence type="ECO:0000259" key="2">
    <source>
        <dbReference type="Pfam" id="PF06119"/>
    </source>
</evidence>
<dbReference type="OrthoDB" id="5762321at2"/>
<keyword evidence="1" id="KW-0732">Signal</keyword>
<reference evidence="4 5" key="1">
    <citation type="submission" date="2018-01" db="EMBL/GenBank/DDBJ databases">
        <title>Draft genome sequence of Paucibacter aquatile CR182 isolated from freshwater of the Nakdong River.</title>
        <authorList>
            <person name="Choi A."/>
            <person name="Chung E.J."/>
        </authorList>
    </citation>
    <scope>NUCLEOTIDE SEQUENCE [LARGE SCALE GENOMIC DNA]</scope>
    <source>
        <strain evidence="4 5">CR182</strain>
    </source>
</reference>
<dbReference type="GO" id="GO:0007160">
    <property type="term" value="P:cell-matrix adhesion"/>
    <property type="evidence" value="ECO:0007669"/>
    <property type="project" value="InterPro"/>
</dbReference>
<comment type="caution">
    <text evidence="4">The sequence shown here is derived from an EMBL/GenBank/DDBJ whole genome shotgun (WGS) entry which is preliminary data.</text>
</comment>
<protein>
    <submittedName>
        <fullName evidence="4">VPLPA-CTERM sorting domain-containing protein</fullName>
    </submittedName>
</protein>
<dbReference type="Pfam" id="PF07589">
    <property type="entry name" value="PEP-CTERM"/>
    <property type="match status" value="1"/>
</dbReference>
<dbReference type="NCBIfam" id="TIGR02595">
    <property type="entry name" value="PEP_CTERM"/>
    <property type="match status" value="1"/>
</dbReference>
<dbReference type="RefSeq" id="WP_102770355.1">
    <property type="nucleotide sequence ID" value="NZ_POSP01000004.1"/>
</dbReference>
<feature type="signal peptide" evidence="1">
    <location>
        <begin position="1"/>
        <end position="25"/>
    </location>
</feature>
<feature type="domain" description="Ice-binding protein C-terminal" evidence="3">
    <location>
        <begin position="249"/>
        <end position="272"/>
    </location>
</feature>
<dbReference type="InterPro" id="IPR013424">
    <property type="entry name" value="Ice-binding_C"/>
</dbReference>
<evidence type="ECO:0000313" key="5">
    <source>
        <dbReference type="Proteomes" id="UP000235916"/>
    </source>
</evidence>
<evidence type="ECO:0000256" key="1">
    <source>
        <dbReference type="SAM" id="SignalP"/>
    </source>
</evidence>
<evidence type="ECO:0000259" key="3">
    <source>
        <dbReference type="Pfam" id="PF07589"/>
    </source>
</evidence>
<feature type="chain" id="PRO_5014905848" evidence="1">
    <location>
        <begin position="26"/>
        <end position="275"/>
    </location>
</feature>
<dbReference type="Proteomes" id="UP000235916">
    <property type="component" value="Unassembled WGS sequence"/>
</dbReference>
<dbReference type="InterPro" id="IPR003886">
    <property type="entry name" value="NIDO_dom"/>
</dbReference>
<dbReference type="EMBL" id="POSP01000004">
    <property type="protein sequence ID" value="PND36584.1"/>
    <property type="molecule type" value="Genomic_DNA"/>
</dbReference>
<keyword evidence="5" id="KW-1185">Reference proteome</keyword>
<dbReference type="Pfam" id="PF06119">
    <property type="entry name" value="NIDO"/>
    <property type="match status" value="1"/>
</dbReference>
<evidence type="ECO:0000313" key="4">
    <source>
        <dbReference type="EMBL" id="PND36584.1"/>
    </source>
</evidence>
<dbReference type="AlphaFoldDB" id="A0A2N8KSZ7"/>
<feature type="domain" description="NIDO" evidence="2">
    <location>
        <begin position="65"/>
        <end position="241"/>
    </location>
</feature>
<name>A0A2N8KSZ7_9BURK</name>
<dbReference type="PANTHER" id="PTHR13802">
    <property type="entry name" value="MUCIN 4-RELATED"/>
    <property type="match status" value="1"/>
</dbReference>
<dbReference type="PANTHER" id="PTHR13802:SF59">
    <property type="entry name" value="SUSHI DOMAIN-CONTAINING PROTEIN 2"/>
    <property type="match status" value="1"/>
</dbReference>
<proteinExistence type="predicted"/>
<sequence length="275" mass="28903">MKIKTLFSAALLVSGLVAASSSALAGAVHHTDLFSANTLPRNDDGSTGLVNIGFNVNFFGSQFTQLFVNNNGNVTFDRALDTYTPFGLQGTNRQILAAFFADVDTRNARSGVTQYGTGLLNGHKVFGVNWLDVGYFDTQANKLNTFQLIITDRSDINAGDFDFEFNYDKIQWETGDAASSGGSNGQGGNSVRVGWSNGNSNSFELPGSAVNGALLDGGAQSLVAGSLNSNVAGRYSFSVRNGSVQPPSTVPEPSSLLLVGLALAGLGAVSRRRRA</sequence>
<dbReference type="InterPro" id="IPR051495">
    <property type="entry name" value="Epithelial_Barrier/Signaling"/>
</dbReference>
<gene>
    <name evidence="4" type="ORF">C1O66_23230</name>
</gene>
<accession>A0A2N8KSZ7</accession>
<organism evidence="4 5">
    <name type="scientific">Kinneretia aquatilis</name>
    <dbReference type="NCBI Taxonomy" id="2070761"/>
    <lineage>
        <taxon>Bacteria</taxon>
        <taxon>Pseudomonadati</taxon>
        <taxon>Pseudomonadota</taxon>
        <taxon>Betaproteobacteria</taxon>
        <taxon>Burkholderiales</taxon>
        <taxon>Sphaerotilaceae</taxon>
        <taxon>Roseateles</taxon>
    </lineage>
</organism>